<evidence type="ECO:0008006" key="3">
    <source>
        <dbReference type="Google" id="ProtNLM"/>
    </source>
</evidence>
<keyword evidence="2" id="KW-1185">Reference proteome</keyword>
<reference evidence="1 2" key="1">
    <citation type="submission" date="2016-06" db="EMBL/GenBank/DDBJ databases">
        <authorList>
            <person name="Kjaerup R.B."/>
            <person name="Dalgaard T.S."/>
            <person name="Juul-Madsen H.R."/>
        </authorList>
    </citation>
    <scope>NUCLEOTIDE SEQUENCE [LARGE SCALE GENOMIC DNA]</scope>
    <source>
        <strain evidence="1">2</strain>
    </source>
</reference>
<dbReference type="InterPro" id="IPR023393">
    <property type="entry name" value="START-like_dom_sf"/>
</dbReference>
<dbReference type="PANTHER" id="PTHR36166:SF1">
    <property type="entry name" value="SRPBCC DOMAIN-CONTAINING PROTEIN"/>
    <property type="match status" value="1"/>
</dbReference>
<gene>
    <name evidence="1" type="ORF">PROAA_2550006</name>
</gene>
<dbReference type="EMBL" id="FLQY01000174">
    <property type="protein sequence ID" value="SBT08074.1"/>
    <property type="molecule type" value="Genomic_DNA"/>
</dbReference>
<dbReference type="SUPFAM" id="SSF55961">
    <property type="entry name" value="Bet v1-like"/>
    <property type="match status" value="1"/>
</dbReference>
<name>A0A1A8XSJ8_9RHOO</name>
<dbReference type="InterPro" id="IPR019587">
    <property type="entry name" value="Polyketide_cyclase/dehydratase"/>
</dbReference>
<organism evidence="1 2">
    <name type="scientific">Candidatus Propionivibrio aalborgensis</name>
    <dbReference type="NCBI Taxonomy" id="1860101"/>
    <lineage>
        <taxon>Bacteria</taxon>
        <taxon>Pseudomonadati</taxon>
        <taxon>Pseudomonadota</taxon>
        <taxon>Betaproteobacteria</taxon>
        <taxon>Rhodocyclales</taxon>
        <taxon>Rhodocyclaceae</taxon>
        <taxon>Propionivibrio</taxon>
    </lineage>
</organism>
<dbReference type="Proteomes" id="UP000199600">
    <property type="component" value="Unassembled WGS sequence"/>
</dbReference>
<evidence type="ECO:0000313" key="2">
    <source>
        <dbReference type="Proteomes" id="UP000199600"/>
    </source>
</evidence>
<dbReference type="AlphaFoldDB" id="A0A1A8XSJ8"/>
<accession>A0A1A8XSJ8</accession>
<sequence length="160" mass="18002">MTTSHVIRHSAFRMTLHTTIAIAASPARVWDILTDFKEYAHWNPAIPSAVGEAVRGSLLQVVIQWPGLKRDNYSLEVTAVEPERELRWLGHFGTSGLMDGDHRFIIEPAGENRANIVQTEDFSGLLVPIFAPWLKRNVLDGFNQVNEALKFRAEHASRST</sequence>
<dbReference type="PANTHER" id="PTHR36166">
    <property type="entry name" value="CHROMOSOME 9, WHOLE GENOME SHOTGUN SEQUENCE"/>
    <property type="match status" value="1"/>
</dbReference>
<proteinExistence type="predicted"/>
<dbReference type="Gene3D" id="3.30.530.20">
    <property type="match status" value="1"/>
</dbReference>
<dbReference type="Pfam" id="PF10604">
    <property type="entry name" value="Polyketide_cyc2"/>
    <property type="match status" value="1"/>
</dbReference>
<dbReference type="CDD" id="cd07822">
    <property type="entry name" value="SRPBCC_4"/>
    <property type="match status" value="1"/>
</dbReference>
<evidence type="ECO:0000313" key="1">
    <source>
        <dbReference type="EMBL" id="SBT08074.1"/>
    </source>
</evidence>
<protein>
    <recommendedName>
        <fullName evidence="3">Polyketide cyclase/dehydrase</fullName>
    </recommendedName>
</protein>